<dbReference type="Proteomes" id="UP000015454">
    <property type="component" value="Unassembled WGS sequence"/>
</dbReference>
<proteinExistence type="predicted"/>
<dbReference type="STRING" id="1049789.LEP1GSC050_2678"/>
<accession>T0FEK3</accession>
<name>T0FEK3_9LEPT</name>
<gene>
    <name evidence="1" type="ORF">LEP1GSC050_2678</name>
</gene>
<protein>
    <submittedName>
        <fullName evidence="1">Uncharacterized protein</fullName>
    </submittedName>
</protein>
<evidence type="ECO:0000313" key="2">
    <source>
        <dbReference type="Proteomes" id="UP000015454"/>
    </source>
</evidence>
<comment type="caution">
    <text evidence="1">The sequence shown here is derived from an EMBL/GenBank/DDBJ whole genome shotgun (WGS) entry which is preliminary data.</text>
</comment>
<evidence type="ECO:0000313" key="1">
    <source>
        <dbReference type="EMBL" id="EQA46032.1"/>
    </source>
</evidence>
<organism evidence="1 2">
    <name type="scientific">Leptospira broomii serovar Hurstbridge str. 5399</name>
    <dbReference type="NCBI Taxonomy" id="1049789"/>
    <lineage>
        <taxon>Bacteria</taxon>
        <taxon>Pseudomonadati</taxon>
        <taxon>Spirochaetota</taxon>
        <taxon>Spirochaetia</taxon>
        <taxon>Leptospirales</taxon>
        <taxon>Leptospiraceae</taxon>
        <taxon>Leptospira</taxon>
    </lineage>
</organism>
<dbReference type="EMBL" id="AHMO02000008">
    <property type="protein sequence ID" value="EQA46032.1"/>
    <property type="molecule type" value="Genomic_DNA"/>
</dbReference>
<reference evidence="1" key="1">
    <citation type="submission" date="2013-05" db="EMBL/GenBank/DDBJ databases">
        <authorList>
            <person name="Harkins D.M."/>
            <person name="Durkin A.S."/>
            <person name="Brinkac L.M."/>
            <person name="Haft D.H."/>
            <person name="Selengut J.D."/>
            <person name="Sanka R."/>
            <person name="DePew J."/>
            <person name="Purushe J."/>
            <person name="Hartskeerl R.A."/>
            <person name="Ahmed A."/>
            <person name="van der Linden H."/>
            <person name="Goris M.G.A."/>
            <person name="Vinetz J.M."/>
            <person name="Sutton G.G."/>
            <person name="Nierman W.C."/>
            <person name="Fouts D.E."/>
        </authorList>
    </citation>
    <scope>NUCLEOTIDE SEQUENCE [LARGE SCALE GENOMIC DNA]</scope>
    <source>
        <strain evidence="1">5399</strain>
    </source>
</reference>
<keyword evidence="2" id="KW-1185">Reference proteome</keyword>
<dbReference type="AlphaFoldDB" id="T0FEK3"/>
<sequence>MVHPLKVSDFKKTTLEEFEDFSSKTAKNLAGSLNTPSKKCN</sequence>